<name>A0A0D0DQ77_9AGAM</name>
<dbReference type="OrthoDB" id="3270520at2759"/>
<accession>A0A0D0DQ77</accession>
<sequence>MLFAIVTADEIQSVDRKKIITGDAKAKVKATKMMELIKDTLFWYEITWIKMHLELLAFAANATQATICMVDTGLLTFGFLVMQYKAISEPEDTEVVLAIIQSIE</sequence>
<keyword evidence="2" id="KW-1185">Reference proteome</keyword>
<organism evidence="1 2">
    <name type="scientific">Paxillus rubicundulus Ve08.2h10</name>
    <dbReference type="NCBI Taxonomy" id="930991"/>
    <lineage>
        <taxon>Eukaryota</taxon>
        <taxon>Fungi</taxon>
        <taxon>Dikarya</taxon>
        <taxon>Basidiomycota</taxon>
        <taxon>Agaricomycotina</taxon>
        <taxon>Agaricomycetes</taxon>
        <taxon>Agaricomycetidae</taxon>
        <taxon>Boletales</taxon>
        <taxon>Paxilineae</taxon>
        <taxon>Paxillaceae</taxon>
        <taxon>Paxillus</taxon>
    </lineage>
</organism>
<dbReference type="HOGENOM" id="CLU_2250924_0_0_1"/>
<dbReference type="AlphaFoldDB" id="A0A0D0DQ77"/>
<proteinExistence type="predicted"/>
<gene>
    <name evidence="1" type="ORF">PAXRUDRAFT_12054</name>
</gene>
<evidence type="ECO:0000313" key="1">
    <source>
        <dbReference type="EMBL" id="KIK94408.1"/>
    </source>
</evidence>
<dbReference type="InParanoid" id="A0A0D0DQ77"/>
<dbReference type="EMBL" id="KN825109">
    <property type="protein sequence ID" value="KIK94408.1"/>
    <property type="molecule type" value="Genomic_DNA"/>
</dbReference>
<evidence type="ECO:0000313" key="2">
    <source>
        <dbReference type="Proteomes" id="UP000054538"/>
    </source>
</evidence>
<reference evidence="2" key="2">
    <citation type="submission" date="2015-01" db="EMBL/GenBank/DDBJ databases">
        <title>Evolutionary Origins and Diversification of the Mycorrhizal Mutualists.</title>
        <authorList>
            <consortium name="DOE Joint Genome Institute"/>
            <consortium name="Mycorrhizal Genomics Consortium"/>
            <person name="Kohler A."/>
            <person name="Kuo A."/>
            <person name="Nagy L.G."/>
            <person name="Floudas D."/>
            <person name="Copeland A."/>
            <person name="Barry K.W."/>
            <person name="Cichocki N."/>
            <person name="Veneault-Fourrey C."/>
            <person name="LaButti K."/>
            <person name="Lindquist E.A."/>
            <person name="Lipzen A."/>
            <person name="Lundell T."/>
            <person name="Morin E."/>
            <person name="Murat C."/>
            <person name="Riley R."/>
            <person name="Ohm R."/>
            <person name="Sun H."/>
            <person name="Tunlid A."/>
            <person name="Henrissat B."/>
            <person name="Grigoriev I.V."/>
            <person name="Hibbett D.S."/>
            <person name="Martin F."/>
        </authorList>
    </citation>
    <scope>NUCLEOTIDE SEQUENCE [LARGE SCALE GENOMIC DNA]</scope>
    <source>
        <strain evidence="2">Ve08.2h10</strain>
    </source>
</reference>
<dbReference type="Proteomes" id="UP000054538">
    <property type="component" value="Unassembled WGS sequence"/>
</dbReference>
<reference evidence="1 2" key="1">
    <citation type="submission" date="2014-04" db="EMBL/GenBank/DDBJ databases">
        <authorList>
            <consortium name="DOE Joint Genome Institute"/>
            <person name="Kuo A."/>
            <person name="Kohler A."/>
            <person name="Jargeat P."/>
            <person name="Nagy L.G."/>
            <person name="Floudas D."/>
            <person name="Copeland A."/>
            <person name="Barry K.W."/>
            <person name="Cichocki N."/>
            <person name="Veneault-Fourrey C."/>
            <person name="LaButti K."/>
            <person name="Lindquist E.A."/>
            <person name="Lipzen A."/>
            <person name="Lundell T."/>
            <person name="Morin E."/>
            <person name="Murat C."/>
            <person name="Sun H."/>
            <person name="Tunlid A."/>
            <person name="Henrissat B."/>
            <person name="Grigoriev I.V."/>
            <person name="Hibbett D.S."/>
            <person name="Martin F."/>
            <person name="Nordberg H.P."/>
            <person name="Cantor M.N."/>
            <person name="Hua S.X."/>
        </authorList>
    </citation>
    <scope>NUCLEOTIDE SEQUENCE [LARGE SCALE GENOMIC DNA]</scope>
    <source>
        <strain evidence="1 2">Ve08.2h10</strain>
    </source>
</reference>
<dbReference type="STRING" id="930991.A0A0D0DQ77"/>
<protein>
    <submittedName>
        <fullName evidence="1">Uncharacterized protein</fullName>
    </submittedName>
</protein>